<protein>
    <submittedName>
        <fullName evidence="3">Uncharacterized protein</fullName>
    </submittedName>
</protein>
<reference evidence="3" key="1">
    <citation type="submission" date="2016-11" db="UniProtKB">
        <authorList>
            <consortium name="WormBaseParasite"/>
        </authorList>
    </citation>
    <scope>IDENTIFICATION</scope>
</reference>
<name>A0A1I7XVA5_HETBA</name>
<evidence type="ECO:0000313" key="3">
    <source>
        <dbReference type="WBParaSite" id="Hba_21277"/>
    </source>
</evidence>
<accession>A0A1I7XVA5</accession>
<keyword evidence="2" id="KW-1185">Reference proteome</keyword>
<dbReference type="Proteomes" id="UP000095283">
    <property type="component" value="Unplaced"/>
</dbReference>
<feature type="region of interest" description="Disordered" evidence="1">
    <location>
        <begin position="14"/>
        <end position="69"/>
    </location>
</feature>
<sequence length="69" mass="7397">MFFGDWHRTRPICPHYSSTKLTTSDLSTRGMKKSRNVTPSEAIGVGADKAAATTAPDTIGGPQVSEMND</sequence>
<evidence type="ECO:0000256" key="1">
    <source>
        <dbReference type="SAM" id="MobiDB-lite"/>
    </source>
</evidence>
<dbReference type="WBParaSite" id="Hba_21277">
    <property type="protein sequence ID" value="Hba_21277"/>
    <property type="gene ID" value="Hba_21277"/>
</dbReference>
<proteinExistence type="predicted"/>
<organism evidence="2 3">
    <name type="scientific">Heterorhabditis bacteriophora</name>
    <name type="common">Entomopathogenic nematode worm</name>
    <dbReference type="NCBI Taxonomy" id="37862"/>
    <lineage>
        <taxon>Eukaryota</taxon>
        <taxon>Metazoa</taxon>
        <taxon>Ecdysozoa</taxon>
        <taxon>Nematoda</taxon>
        <taxon>Chromadorea</taxon>
        <taxon>Rhabditida</taxon>
        <taxon>Rhabditina</taxon>
        <taxon>Rhabditomorpha</taxon>
        <taxon>Strongyloidea</taxon>
        <taxon>Heterorhabditidae</taxon>
        <taxon>Heterorhabditis</taxon>
    </lineage>
</organism>
<feature type="compositionally biased region" description="Low complexity" evidence="1">
    <location>
        <begin position="17"/>
        <end position="28"/>
    </location>
</feature>
<feature type="compositionally biased region" description="Low complexity" evidence="1">
    <location>
        <begin position="47"/>
        <end position="58"/>
    </location>
</feature>
<evidence type="ECO:0000313" key="2">
    <source>
        <dbReference type="Proteomes" id="UP000095283"/>
    </source>
</evidence>
<dbReference type="AlphaFoldDB" id="A0A1I7XVA5"/>